<evidence type="ECO:0000313" key="4">
    <source>
        <dbReference type="Proteomes" id="UP000660262"/>
    </source>
</evidence>
<dbReference type="Proteomes" id="UP000660262">
    <property type="component" value="Unassembled WGS sequence"/>
</dbReference>
<feature type="region of interest" description="Disordered" evidence="1">
    <location>
        <begin position="1"/>
        <end position="29"/>
    </location>
</feature>
<reference evidence="3" key="1">
    <citation type="submission" date="2020-10" db="EMBL/GenBank/DDBJ databases">
        <title>Unveiling of a novel bifunctional photoreceptor, Dualchrome1, isolated from a cosmopolitan green alga.</title>
        <authorList>
            <person name="Suzuki S."/>
            <person name="Kawachi M."/>
        </authorList>
    </citation>
    <scope>NUCLEOTIDE SEQUENCE</scope>
    <source>
        <strain evidence="3">NIES 2893</strain>
    </source>
</reference>
<keyword evidence="4" id="KW-1185">Reference proteome</keyword>
<gene>
    <name evidence="3" type="ORF">PPROV_001037200</name>
</gene>
<sequence>MASRSSHPHSSSSPWLLKGGSSAAEGRGARGSGYGYSRGLRGGGGGSSTSGASHAGGGSFAIGAMLSVSALGFIVGALAVFAIRDKPSAASMGDIRVSYSYAQTAAGVLQDSYAIWDEAMVNDTIKAIDRALADSAGLRVSMQSSKKQKTKRKNAPATTTTTTTTTRLYSQGQADTTARKRTPWWSIERLFGESGEGRFVEDGSMHAGAPKSLADRLSRSRVRHYAEAAARACGAIGGRSSVWHEARRHRNARVELADSAELTLWDLPRNAERQLLLQSISCGARVRLLGLHHVLLMQRFRSTAKHNRIKAKQQRIAASNDNDTTAQSIPAYEGWLHVASDGGFDGIARILEDGDAIITGPPTSCVASADASKHVAAAVEAGRALLTSPTYDAGILDDPDDAFKSDNGDNNDENVLQRRRRRRRSLQEDADSSSSVTAAAQAELSKFAEAVVVPPDALSSQRNIAALRKFFGVGVDDEPYGTNIAGSSFDRARGVRLIAIGRKRGIGAMLRSEEQVLILPAPDPKSSERDALKQIRRWSALMERFTKKLRCPAAPQGRCNVLVRGGPLTPLILGIAAKGAPMHSFIDASIFFDESTGYFQGLSTARKRLSLWRESSNMTTTAM</sequence>
<feature type="region of interest" description="Disordered" evidence="1">
    <location>
        <begin position="397"/>
        <end position="437"/>
    </location>
</feature>
<feature type="transmembrane region" description="Helical" evidence="2">
    <location>
        <begin position="60"/>
        <end position="83"/>
    </location>
</feature>
<comment type="caution">
    <text evidence="3">The sequence shown here is derived from an EMBL/GenBank/DDBJ whole genome shotgun (WGS) entry which is preliminary data.</text>
</comment>
<evidence type="ECO:0000256" key="1">
    <source>
        <dbReference type="SAM" id="MobiDB-lite"/>
    </source>
</evidence>
<proteinExistence type="predicted"/>
<accession>A0A830HWV6</accession>
<organism evidence="3 4">
    <name type="scientific">Pycnococcus provasolii</name>
    <dbReference type="NCBI Taxonomy" id="41880"/>
    <lineage>
        <taxon>Eukaryota</taxon>
        <taxon>Viridiplantae</taxon>
        <taxon>Chlorophyta</taxon>
        <taxon>Pseudoscourfieldiophyceae</taxon>
        <taxon>Pseudoscourfieldiales</taxon>
        <taxon>Pycnococcaceae</taxon>
        <taxon>Pycnococcus</taxon>
    </lineage>
</organism>
<evidence type="ECO:0000256" key="2">
    <source>
        <dbReference type="SAM" id="Phobius"/>
    </source>
</evidence>
<name>A0A830HWV6_9CHLO</name>
<keyword evidence="2" id="KW-0812">Transmembrane</keyword>
<dbReference type="AlphaFoldDB" id="A0A830HWV6"/>
<dbReference type="EMBL" id="BNJQ01000035">
    <property type="protein sequence ID" value="GHP11644.1"/>
    <property type="molecule type" value="Genomic_DNA"/>
</dbReference>
<evidence type="ECO:0000313" key="3">
    <source>
        <dbReference type="EMBL" id="GHP11644.1"/>
    </source>
</evidence>
<protein>
    <submittedName>
        <fullName evidence="3">Uncharacterized protein</fullName>
    </submittedName>
</protein>
<feature type="compositionally biased region" description="Low complexity" evidence="1">
    <location>
        <begin position="1"/>
        <end position="26"/>
    </location>
</feature>
<keyword evidence="2" id="KW-1133">Transmembrane helix</keyword>
<feature type="region of interest" description="Disordered" evidence="1">
    <location>
        <begin position="143"/>
        <end position="163"/>
    </location>
</feature>
<keyword evidence="2" id="KW-0472">Membrane</keyword>